<feature type="transmembrane region" description="Helical" evidence="7">
    <location>
        <begin position="360"/>
        <end position="380"/>
    </location>
</feature>
<keyword evidence="6 7" id="KW-0472">Membrane</keyword>
<feature type="transmembrane region" description="Helical" evidence="7">
    <location>
        <begin position="306"/>
        <end position="326"/>
    </location>
</feature>
<dbReference type="GO" id="GO:0006171">
    <property type="term" value="P:cAMP biosynthetic process"/>
    <property type="evidence" value="ECO:0007669"/>
    <property type="project" value="TreeGrafter"/>
</dbReference>
<dbReference type="Pfam" id="PF05226">
    <property type="entry name" value="CHASE2"/>
    <property type="match status" value="1"/>
</dbReference>
<dbReference type="GO" id="GO:0035556">
    <property type="term" value="P:intracellular signal transduction"/>
    <property type="evidence" value="ECO:0007669"/>
    <property type="project" value="InterPro"/>
</dbReference>
<evidence type="ECO:0000256" key="5">
    <source>
        <dbReference type="ARBA" id="ARBA00022989"/>
    </source>
</evidence>
<comment type="caution">
    <text evidence="9">The sequence shown here is derived from an EMBL/GenBank/DDBJ whole genome shotgun (WGS) entry which is preliminary data.</text>
</comment>
<keyword evidence="5 7" id="KW-1133">Transmembrane helix</keyword>
<evidence type="ECO:0000256" key="7">
    <source>
        <dbReference type="SAM" id="Phobius"/>
    </source>
</evidence>
<evidence type="ECO:0000256" key="3">
    <source>
        <dbReference type="ARBA" id="ARBA00022475"/>
    </source>
</evidence>
<evidence type="ECO:0000256" key="1">
    <source>
        <dbReference type="ARBA" id="ARBA00004196"/>
    </source>
</evidence>
<evidence type="ECO:0000256" key="4">
    <source>
        <dbReference type="ARBA" id="ARBA00022692"/>
    </source>
</evidence>
<dbReference type="SUPFAM" id="SSF55073">
    <property type="entry name" value="Nucleotide cyclase"/>
    <property type="match status" value="1"/>
</dbReference>
<dbReference type="SMART" id="SM01080">
    <property type="entry name" value="CHASE2"/>
    <property type="match status" value="1"/>
</dbReference>
<dbReference type="PROSITE" id="PS50125">
    <property type="entry name" value="GUANYLATE_CYCLASE_2"/>
    <property type="match status" value="1"/>
</dbReference>
<protein>
    <submittedName>
        <fullName evidence="9">Adenylate/guanylate cyclase domain-containing protein</fullName>
    </submittedName>
</protein>
<comment type="subcellular location">
    <subcellularLocation>
        <location evidence="1">Cell envelope</location>
    </subcellularLocation>
</comment>
<gene>
    <name evidence="9" type="ORF">ENU78_01225</name>
</gene>
<dbReference type="SMART" id="SM00044">
    <property type="entry name" value="CYCc"/>
    <property type="match status" value="1"/>
</dbReference>
<evidence type="ECO:0000256" key="2">
    <source>
        <dbReference type="ARBA" id="ARBA00005381"/>
    </source>
</evidence>
<organism evidence="9">
    <name type="scientific">Dictyoglomus thermophilum</name>
    <dbReference type="NCBI Taxonomy" id="14"/>
    <lineage>
        <taxon>Bacteria</taxon>
        <taxon>Pseudomonadati</taxon>
        <taxon>Dictyoglomota</taxon>
        <taxon>Dictyoglomia</taxon>
        <taxon>Dictyoglomales</taxon>
        <taxon>Dictyoglomaceae</taxon>
        <taxon>Dictyoglomus</taxon>
    </lineage>
</organism>
<dbReference type="Gene3D" id="3.30.70.1230">
    <property type="entry name" value="Nucleotide cyclase"/>
    <property type="match status" value="1"/>
</dbReference>
<feature type="transmembrane region" description="Helical" evidence="7">
    <location>
        <begin position="333"/>
        <end position="354"/>
    </location>
</feature>
<dbReference type="FunFam" id="3.30.70.1230:FF:000016">
    <property type="entry name" value="Adenylate/guanylate cyclase domain-containing protein"/>
    <property type="match status" value="1"/>
</dbReference>
<evidence type="ECO:0000256" key="6">
    <source>
        <dbReference type="ARBA" id="ARBA00023136"/>
    </source>
</evidence>
<dbReference type="CDD" id="cd07302">
    <property type="entry name" value="CHD"/>
    <property type="match status" value="1"/>
</dbReference>
<dbReference type="GO" id="GO:0004016">
    <property type="term" value="F:adenylate cyclase activity"/>
    <property type="evidence" value="ECO:0007669"/>
    <property type="project" value="UniProtKB-ARBA"/>
</dbReference>
<dbReference type="InterPro" id="IPR029787">
    <property type="entry name" value="Nucleotide_cyclase"/>
</dbReference>
<evidence type="ECO:0000259" key="8">
    <source>
        <dbReference type="PROSITE" id="PS50125"/>
    </source>
</evidence>
<dbReference type="InterPro" id="IPR001054">
    <property type="entry name" value="A/G_cyclase"/>
</dbReference>
<proteinExistence type="inferred from homology"/>
<dbReference type="Pfam" id="PF00211">
    <property type="entry name" value="Guanylate_cyc"/>
    <property type="match status" value="1"/>
</dbReference>
<evidence type="ECO:0000313" key="9">
    <source>
        <dbReference type="EMBL" id="HGK23067.1"/>
    </source>
</evidence>
<dbReference type="InterPro" id="IPR007890">
    <property type="entry name" value="CHASE2"/>
</dbReference>
<dbReference type="InterPro" id="IPR050697">
    <property type="entry name" value="Adenylyl/Guanylyl_Cyclase_3/4"/>
</dbReference>
<accession>A0A7V3ZHF8</accession>
<feature type="domain" description="Guanylate cyclase" evidence="8">
    <location>
        <begin position="425"/>
        <end position="557"/>
    </location>
</feature>
<keyword evidence="3" id="KW-1003">Cell membrane</keyword>
<keyword evidence="4 7" id="KW-0812">Transmembrane</keyword>
<sequence>MFKIGHSFKSKKLYKKLSIIVLSILLVIAIFKIHWLYNLELSSINLRFSLRGEEKVRDPIVIIGIDDSSIEELGNFPWDRRIYKALIDKLGKYPKVIAFDLYFDVKSSEDADKVFSDLLKKDKRIVIAAFYTVTDNPKFGSIKRLFLPLDIFSKNSKVGLVNHEYDSDGFIRRFALTDNVFEVNWYSFPLLVAAEFLGISPEKYITYLGDSFKKESKILINYRGGPYLYPYFSLVDVLNGNFDPMLFKDKIVLIGATTEALHDTYFVPFSGYVRMGSKVRLGKMPGVEIHANSIGTLISRDFIYPLYNDILVFLISLILSTFLLIFLNNLSNFAKFIMMLFIAILYLTFANFIFSKHNILLPYYIPVFGMFVSYFSNLVHDITSEEREKKLLKNLFQRFVSPNVVEELIKLEDKNIIYSKRSNISVLFADIRNFTYYSDLREPEEMVKILNEFFALVIEIIFKYGGTVDKFMGDAVMAIFGAPLYHEDFAERAVYSSLEIQSKLRELQREWELKGYPKFEVGIGIATGEALIGIVGPSQKIEYTAIGSTVNLASRLEGIAKGGEILICKNTYEKVKDKFIIEDLGYVNIKGKEKPVHIYRVIGILKDGEKY</sequence>
<feature type="transmembrane region" description="Helical" evidence="7">
    <location>
        <begin position="17"/>
        <end position="37"/>
    </location>
</feature>
<dbReference type="AlphaFoldDB" id="A0A7V3ZHF8"/>
<dbReference type="EMBL" id="DTDV01000005">
    <property type="protein sequence ID" value="HGK23067.1"/>
    <property type="molecule type" value="Genomic_DNA"/>
</dbReference>
<comment type="similarity">
    <text evidence="2">Belongs to the adenylyl cyclase class-3 family.</text>
</comment>
<dbReference type="PANTHER" id="PTHR43081">
    <property type="entry name" value="ADENYLATE CYCLASE, TERMINAL-DIFFERENTIATION SPECIFIC-RELATED"/>
    <property type="match status" value="1"/>
</dbReference>
<dbReference type="PANTHER" id="PTHR43081:SF1">
    <property type="entry name" value="ADENYLATE CYCLASE, TERMINAL-DIFFERENTIATION SPECIFIC"/>
    <property type="match status" value="1"/>
</dbReference>
<reference evidence="9" key="1">
    <citation type="journal article" date="2020" name="mSystems">
        <title>Genome- and Community-Level Interaction Insights into Carbon Utilization and Element Cycling Functions of Hydrothermarchaeota in Hydrothermal Sediment.</title>
        <authorList>
            <person name="Zhou Z."/>
            <person name="Liu Y."/>
            <person name="Xu W."/>
            <person name="Pan J."/>
            <person name="Luo Z.H."/>
            <person name="Li M."/>
        </authorList>
    </citation>
    <scope>NUCLEOTIDE SEQUENCE [LARGE SCALE GENOMIC DNA]</scope>
    <source>
        <strain evidence="9">SpSt-70</strain>
    </source>
</reference>
<name>A0A7V3ZHF8_DICTH</name>
<dbReference type="GO" id="GO:0030313">
    <property type="term" value="C:cell envelope"/>
    <property type="evidence" value="ECO:0007669"/>
    <property type="project" value="UniProtKB-SubCell"/>
</dbReference>